<evidence type="ECO:0000313" key="1">
    <source>
        <dbReference type="EMBL" id="PNR62596.1"/>
    </source>
</evidence>
<dbReference type="AlphaFoldDB" id="A0A2K1L983"/>
<protein>
    <submittedName>
        <fullName evidence="1 2">Uncharacterized protein</fullName>
    </submittedName>
</protein>
<evidence type="ECO:0000313" key="2">
    <source>
        <dbReference type="EnsemblPlants" id="PAC:32970302.CDS.1"/>
    </source>
</evidence>
<sequence length="73" mass="8216">MAKKSSLSFLVNMIPRGLQPQHRDMESIALWGVASVVGIFWLIQPWDWLSEKICGPEDKNPLSPSSSFRSNSL</sequence>
<dbReference type="EnsemblPlants" id="Pp3c1_22660V3.1">
    <property type="protein sequence ID" value="PAC:32970302.CDS.1"/>
    <property type="gene ID" value="Pp3c1_22660"/>
</dbReference>
<proteinExistence type="predicted"/>
<reference evidence="1 3" key="2">
    <citation type="journal article" date="2018" name="Plant J.">
        <title>The Physcomitrella patens chromosome-scale assembly reveals moss genome structure and evolution.</title>
        <authorList>
            <person name="Lang D."/>
            <person name="Ullrich K.K."/>
            <person name="Murat F."/>
            <person name="Fuchs J."/>
            <person name="Jenkins J."/>
            <person name="Haas F.B."/>
            <person name="Piednoel M."/>
            <person name="Gundlach H."/>
            <person name="Van Bel M."/>
            <person name="Meyberg R."/>
            <person name="Vives C."/>
            <person name="Morata J."/>
            <person name="Symeonidi A."/>
            <person name="Hiss M."/>
            <person name="Muchero W."/>
            <person name="Kamisugi Y."/>
            <person name="Saleh O."/>
            <person name="Blanc G."/>
            <person name="Decker E.L."/>
            <person name="van Gessel N."/>
            <person name="Grimwood J."/>
            <person name="Hayes R.D."/>
            <person name="Graham S.W."/>
            <person name="Gunter L.E."/>
            <person name="McDaniel S.F."/>
            <person name="Hoernstein S.N.W."/>
            <person name="Larsson A."/>
            <person name="Li F.W."/>
            <person name="Perroud P.F."/>
            <person name="Phillips J."/>
            <person name="Ranjan P."/>
            <person name="Rokshar D.S."/>
            <person name="Rothfels C.J."/>
            <person name="Schneider L."/>
            <person name="Shu S."/>
            <person name="Stevenson D.W."/>
            <person name="Thummler F."/>
            <person name="Tillich M."/>
            <person name="Villarreal Aguilar J.C."/>
            <person name="Widiez T."/>
            <person name="Wong G.K."/>
            <person name="Wymore A."/>
            <person name="Zhang Y."/>
            <person name="Zimmer A.D."/>
            <person name="Quatrano R.S."/>
            <person name="Mayer K.F.X."/>
            <person name="Goodstein D."/>
            <person name="Casacuberta J.M."/>
            <person name="Vandepoele K."/>
            <person name="Reski R."/>
            <person name="Cuming A.C."/>
            <person name="Tuskan G.A."/>
            <person name="Maumus F."/>
            <person name="Salse J."/>
            <person name="Schmutz J."/>
            <person name="Rensing S.A."/>
        </authorList>
    </citation>
    <scope>NUCLEOTIDE SEQUENCE [LARGE SCALE GENOMIC DNA]</scope>
    <source>
        <strain evidence="2 3">cv. Gransden 2004</strain>
    </source>
</reference>
<dbReference type="EnsemblPlants" id="Pp3c1_22660V3.2">
    <property type="protein sequence ID" value="PAC:32970303.CDS.1"/>
    <property type="gene ID" value="Pp3c1_22660"/>
</dbReference>
<dbReference type="Gramene" id="Pp3c1_22660V3.2">
    <property type="protein sequence ID" value="PAC:32970303.CDS.1"/>
    <property type="gene ID" value="Pp3c1_22660"/>
</dbReference>
<dbReference type="InParanoid" id="A0A2K1L983"/>
<accession>A0A2K1L983</accession>
<organism evidence="1">
    <name type="scientific">Physcomitrium patens</name>
    <name type="common">Spreading-leaved earth moss</name>
    <name type="synonym">Physcomitrella patens</name>
    <dbReference type="NCBI Taxonomy" id="3218"/>
    <lineage>
        <taxon>Eukaryota</taxon>
        <taxon>Viridiplantae</taxon>
        <taxon>Streptophyta</taxon>
        <taxon>Embryophyta</taxon>
        <taxon>Bryophyta</taxon>
        <taxon>Bryophytina</taxon>
        <taxon>Bryopsida</taxon>
        <taxon>Funariidae</taxon>
        <taxon>Funariales</taxon>
        <taxon>Funariaceae</taxon>
        <taxon>Physcomitrium</taxon>
    </lineage>
</organism>
<dbReference type="EMBL" id="ABEU02000001">
    <property type="protein sequence ID" value="PNR62596.1"/>
    <property type="molecule type" value="Genomic_DNA"/>
</dbReference>
<dbReference type="PaxDb" id="3218-PP1S59_301V6.1"/>
<dbReference type="Proteomes" id="UP000006727">
    <property type="component" value="Chromosome 1"/>
</dbReference>
<evidence type="ECO:0000313" key="3">
    <source>
        <dbReference type="Proteomes" id="UP000006727"/>
    </source>
</evidence>
<dbReference type="Gramene" id="Pp3c1_22660V3.1">
    <property type="protein sequence ID" value="PAC:32970302.CDS.1"/>
    <property type="gene ID" value="Pp3c1_22660"/>
</dbReference>
<reference evidence="1 3" key="1">
    <citation type="journal article" date="2008" name="Science">
        <title>The Physcomitrella genome reveals evolutionary insights into the conquest of land by plants.</title>
        <authorList>
            <person name="Rensing S."/>
            <person name="Lang D."/>
            <person name="Zimmer A."/>
            <person name="Terry A."/>
            <person name="Salamov A."/>
            <person name="Shapiro H."/>
            <person name="Nishiyama T."/>
            <person name="Perroud P.-F."/>
            <person name="Lindquist E."/>
            <person name="Kamisugi Y."/>
            <person name="Tanahashi T."/>
            <person name="Sakakibara K."/>
            <person name="Fujita T."/>
            <person name="Oishi K."/>
            <person name="Shin-I T."/>
            <person name="Kuroki Y."/>
            <person name="Toyoda A."/>
            <person name="Suzuki Y."/>
            <person name="Hashimoto A."/>
            <person name="Yamaguchi K."/>
            <person name="Sugano A."/>
            <person name="Kohara Y."/>
            <person name="Fujiyama A."/>
            <person name="Anterola A."/>
            <person name="Aoki S."/>
            <person name="Ashton N."/>
            <person name="Barbazuk W.B."/>
            <person name="Barker E."/>
            <person name="Bennetzen J."/>
            <person name="Bezanilla M."/>
            <person name="Blankenship R."/>
            <person name="Cho S.H."/>
            <person name="Dutcher S."/>
            <person name="Estelle M."/>
            <person name="Fawcett J.A."/>
            <person name="Gundlach H."/>
            <person name="Hanada K."/>
            <person name="Heyl A."/>
            <person name="Hicks K.A."/>
            <person name="Hugh J."/>
            <person name="Lohr M."/>
            <person name="Mayer K."/>
            <person name="Melkozernov A."/>
            <person name="Murata T."/>
            <person name="Nelson D."/>
            <person name="Pils B."/>
            <person name="Prigge M."/>
            <person name="Reiss B."/>
            <person name="Renner T."/>
            <person name="Rombauts S."/>
            <person name="Rushton P."/>
            <person name="Sanderfoot A."/>
            <person name="Schween G."/>
            <person name="Shiu S.-H."/>
            <person name="Stueber K."/>
            <person name="Theodoulou F.L."/>
            <person name="Tu H."/>
            <person name="Van de Peer Y."/>
            <person name="Verrier P.J."/>
            <person name="Waters E."/>
            <person name="Wood A."/>
            <person name="Yang L."/>
            <person name="Cove D."/>
            <person name="Cuming A."/>
            <person name="Hasebe M."/>
            <person name="Lucas S."/>
            <person name="Mishler D.B."/>
            <person name="Reski R."/>
            <person name="Grigoriev I."/>
            <person name="Quatrano R.S."/>
            <person name="Boore J.L."/>
        </authorList>
    </citation>
    <scope>NUCLEOTIDE SEQUENCE [LARGE SCALE GENOMIC DNA]</scope>
    <source>
        <strain evidence="2 3">cv. Gransden 2004</strain>
    </source>
</reference>
<gene>
    <name evidence="1" type="ORF">PHYPA_001020</name>
</gene>
<name>A0A2K1L983_PHYPA</name>
<reference evidence="2" key="3">
    <citation type="submission" date="2020-12" db="UniProtKB">
        <authorList>
            <consortium name="EnsemblPlants"/>
        </authorList>
    </citation>
    <scope>IDENTIFICATION</scope>
</reference>
<keyword evidence="3" id="KW-1185">Reference proteome</keyword>